<dbReference type="RefSeq" id="XP_016763797.1">
    <property type="nucleotide sequence ID" value="XM_016904336.1"/>
</dbReference>
<name>M3C5W9_SPHMS</name>
<organism evidence="2 3">
    <name type="scientific">Sphaerulina musiva (strain SO2202)</name>
    <name type="common">Poplar stem canker fungus</name>
    <name type="synonym">Septoria musiva</name>
    <dbReference type="NCBI Taxonomy" id="692275"/>
    <lineage>
        <taxon>Eukaryota</taxon>
        <taxon>Fungi</taxon>
        <taxon>Dikarya</taxon>
        <taxon>Ascomycota</taxon>
        <taxon>Pezizomycotina</taxon>
        <taxon>Dothideomycetes</taxon>
        <taxon>Dothideomycetidae</taxon>
        <taxon>Mycosphaerellales</taxon>
        <taxon>Mycosphaerellaceae</taxon>
        <taxon>Sphaerulina</taxon>
    </lineage>
</organism>
<gene>
    <name evidence="2" type="ORF">SEPMUDRAFT_147496</name>
</gene>
<dbReference type="HOGENOM" id="CLU_1971867_0_0_1"/>
<feature type="signal peptide" evidence="1">
    <location>
        <begin position="1"/>
        <end position="35"/>
    </location>
</feature>
<reference evidence="2 3" key="1">
    <citation type="journal article" date="2012" name="PLoS Pathog.">
        <title>Diverse lifestyles and strategies of plant pathogenesis encoded in the genomes of eighteen Dothideomycetes fungi.</title>
        <authorList>
            <person name="Ohm R.A."/>
            <person name="Feau N."/>
            <person name="Henrissat B."/>
            <person name="Schoch C.L."/>
            <person name="Horwitz B.A."/>
            <person name="Barry K.W."/>
            <person name="Condon B.J."/>
            <person name="Copeland A.C."/>
            <person name="Dhillon B."/>
            <person name="Glaser F."/>
            <person name="Hesse C.N."/>
            <person name="Kosti I."/>
            <person name="LaButti K."/>
            <person name="Lindquist E.A."/>
            <person name="Lucas S."/>
            <person name="Salamov A.A."/>
            <person name="Bradshaw R.E."/>
            <person name="Ciuffetti L."/>
            <person name="Hamelin R.C."/>
            <person name="Kema G.H.J."/>
            <person name="Lawrence C."/>
            <person name="Scott J.A."/>
            <person name="Spatafora J.W."/>
            <person name="Turgeon B.G."/>
            <person name="de Wit P.J.G.M."/>
            <person name="Zhong S."/>
            <person name="Goodwin S.B."/>
            <person name="Grigoriev I.V."/>
        </authorList>
    </citation>
    <scope>NUCLEOTIDE SEQUENCE [LARGE SCALE GENOMIC DNA]</scope>
    <source>
        <strain evidence="2 3">SO2202</strain>
    </source>
</reference>
<keyword evidence="1" id="KW-0732">Signal</keyword>
<accession>M3C5W9</accession>
<dbReference type="Proteomes" id="UP000016931">
    <property type="component" value="Unassembled WGS sequence"/>
</dbReference>
<sequence>MCRARATAARGEIGPEVQIMFHFLVLLPLPTTGDATPLRLTASKRDVVRLQPHLMPSNPIDDLGGDRQAGPVAGQWPVAVGLAIFTSQSLWWGSENASWMLGEAHVSTRSGIKNWLEQCSAMKRHWE</sequence>
<evidence type="ECO:0000256" key="1">
    <source>
        <dbReference type="SAM" id="SignalP"/>
    </source>
</evidence>
<evidence type="ECO:0000313" key="3">
    <source>
        <dbReference type="Proteomes" id="UP000016931"/>
    </source>
</evidence>
<evidence type="ECO:0000313" key="2">
    <source>
        <dbReference type="EMBL" id="EMF15676.1"/>
    </source>
</evidence>
<feature type="chain" id="PRO_5004032191" evidence="1">
    <location>
        <begin position="36"/>
        <end position="127"/>
    </location>
</feature>
<proteinExistence type="predicted"/>
<dbReference type="AlphaFoldDB" id="M3C5W9"/>
<keyword evidence="3" id="KW-1185">Reference proteome</keyword>
<dbReference type="GeneID" id="27901473"/>
<dbReference type="EMBL" id="KB456261">
    <property type="protein sequence ID" value="EMF15676.1"/>
    <property type="molecule type" value="Genomic_DNA"/>
</dbReference>
<protein>
    <submittedName>
        <fullName evidence="2">Uncharacterized protein</fullName>
    </submittedName>
</protein>